<gene>
    <name evidence="1" type="ORF">D515_02902</name>
</gene>
<protein>
    <submittedName>
        <fullName evidence="1">Uncharacterized protein</fullName>
    </submittedName>
</protein>
<reference evidence="1 2" key="1">
    <citation type="journal article" date="2014" name="PLoS ONE">
        <title>Grimontia indica AK16(T), sp. nov., Isolated from a Seawater Sample Reports the Presence of Pathogenic Genes Similar to Vibrio Genus.</title>
        <authorList>
            <person name="Singh A."/>
            <person name="Vaidya B."/>
            <person name="Khatri I."/>
            <person name="Srinivas T.N."/>
            <person name="Subramanian S."/>
            <person name="Korpole S."/>
            <person name="Pinnaka A.K."/>
        </authorList>
    </citation>
    <scope>NUCLEOTIDE SEQUENCE [LARGE SCALE GENOMIC DNA]</scope>
    <source>
        <strain evidence="1 2">AK16</strain>
    </source>
</reference>
<sequence length="39" mass="4858">MPLNNLIIDRKNALTQSGRFHFWFKKRVNWQALDYPHWD</sequence>
<evidence type="ECO:0000313" key="1">
    <source>
        <dbReference type="EMBL" id="EOD78331.1"/>
    </source>
</evidence>
<organism evidence="1 2">
    <name type="scientific">Grimontia indica</name>
    <dbReference type="NCBI Taxonomy" id="1056512"/>
    <lineage>
        <taxon>Bacteria</taxon>
        <taxon>Pseudomonadati</taxon>
        <taxon>Pseudomonadota</taxon>
        <taxon>Gammaproteobacteria</taxon>
        <taxon>Vibrionales</taxon>
        <taxon>Vibrionaceae</taxon>
        <taxon>Grimontia</taxon>
    </lineage>
</organism>
<evidence type="ECO:0000313" key="2">
    <source>
        <dbReference type="Proteomes" id="UP000011223"/>
    </source>
</evidence>
<accession>R1IC61</accession>
<dbReference type="EMBL" id="ANFM02000033">
    <property type="protein sequence ID" value="EOD78331.1"/>
    <property type="molecule type" value="Genomic_DNA"/>
</dbReference>
<name>R1IC61_9GAMM</name>
<keyword evidence="2" id="KW-1185">Reference proteome</keyword>
<comment type="caution">
    <text evidence="1">The sequence shown here is derived from an EMBL/GenBank/DDBJ whole genome shotgun (WGS) entry which is preliminary data.</text>
</comment>
<dbReference type="Proteomes" id="UP000011223">
    <property type="component" value="Unassembled WGS sequence"/>
</dbReference>
<dbReference type="AlphaFoldDB" id="R1IC61"/>
<proteinExistence type="predicted"/>